<dbReference type="Proteomes" id="UP001239445">
    <property type="component" value="Unassembled WGS sequence"/>
</dbReference>
<dbReference type="GO" id="GO:0006351">
    <property type="term" value="P:DNA-templated transcription"/>
    <property type="evidence" value="ECO:0007669"/>
    <property type="project" value="InterPro"/>
</dbReference>
<dbReference type="GO" id="GO:0003677">
    <property type="term" value="F:DNA binding"/>
    <property type="evidence" value="ECO:0007669"/>
    <property type="project" value="InterPro"/>
</dbReference>
<dbReference type="GO" id="GO:0005634">
    <property type="term" value="C:nucleus"/>
    <property type="evidence" value="ECO:0007669"/>
    <property type="project" value="UniProtKB-SubCell"/>
</dbReference>
<keyword evidence="2" id="KW-0539">Nucleus</keyword>
<dbReference type="EMBL" id="MU839827">
    <property type="protein sequence ID" value="KAK1760387.1"/>
    <property type="molecule type" value="Genomic_DNA"/>
</dbReference>
<comment type="subcellular location">
    <subcellularLocation>
        <location evidence="1">Nucleus</location>
    </subcellularLocation>
</comment>
<protein>
    <recommendedName>
        <fullName evidence="3">Xylanolytic transcriptional activator regulatory domain-containing protein</fullName>
    </recommendedName>
</protein>
<dbReference type="Pfam" id="PF04082">
    <property type="entry name" value="Fungal_trans"/>
    <property type="match status" value="1"/>
</dbReference>
<feature type="domain" description="Xylanolytic transcriptional activator regulatory" evidence="3">
    <location>
        <begin position="115"/>
        <end position="245"/>
    </location>
</feature>
<reference evidence="4" key="1">
    <citation type="submission" date="2023-06" db="EMBL/GenBank/DDBJ databases">
        <title>Genome-scale phylogeny and comparative genomics of the fungal order Sordariales.</title>
        <authorList>
            <consortium name="Lawrence Berkeley National Laboratory"/>
            <person name="Hensen N."/>
            <person name="Bonometti L."/>
            <person name="Westerberg I."/>
            <person name="Brannstrom I.O."/>
            <person name="Guillou S."/>
            <person name="Cros-Aarteil S."/>
            <person name="Calhoun S."/>
            <person name="Haridas S."/>
            <person name="Kuo A."/>
            <person name="Mondo S."/>
            <person name="Pangilinan J."/>
            <person name="Riley R."/>
            <person name="Labutti K."/>
            <person name="Andreopoulos B."/>
            <person name="Lipzen A."/>
            <person name="Chen C."/>
            <person name="Yanf M."/>
            <person name="Daum C."/>
            <person name="Ng V."/>
            <person name="Clum A."/>
            <person name="Steindorff A."/>
            <person name="Ohm R."/>
            <person name="Martin F."/>
            <person name="Silar P."/>
            <person name="Natvig D."/>
            <person name="Lalanne C."/>
            <person name="Gautier V."/>
            <person name="Ament-Velasquez S.L."/>
            <person name="Kruys A."/>
            <person name="Hutchinson M.I."/>
            <person name="Powell A.J."/>
            <person name="Barry K."/>
            <person name="Miller A.N."/>
            <person name="Grigoriev I.V."/>
            <person name="Debuchy R."/>
            <person name="Gladieux P."/>
            <person name="Thoren M.H."/>
            <person name="Johannesson H."/>
        </authorList>
    </citation>
    <scope>NUCLEOTIDE SEQUENCE</scope>
    <source>
        <strain evidence="4">PSN4</strain>
    </source>
</reference>
<accession>A0AAJ0BP23</accession>
<dbReference type="GO" id="GO:0008270">
    <property type="term" value="F:zinc ion binding"/>
    <property type="evidence" value="ECO:0007669"/>
    <property type="project" value="InterPro"/>
</dbReference>
<dbReference type="InterPro" id="IPR007219">
    <property type="entry name" value="XnlR_reg_dom"/>
</dbReference>
<sequence length="585" mass="64082">MAPSRDVPVIKAMLEHPAFESSRRQFNELKSHLQDQYQQPAPRWINMEDGSAVRMLLPDRQTCETWTTRFCQTYNRIYGIIDPVLVAAELVKIYDGTLNNPVHISRLLLVTAIGMQDSDSERTRGRILASHVENCIHSRLKFQKPCIGAVQNLLLLMVMKTISSSDTDRVYNMMVLQGLTGQILSSMGLHRDPSLFPGITPYGAEVRKRLWACFLRLSLEYSMRSGSQFNTRLDETDCPLPSPVSLRSLEGCPVKAGESTEEDVTDAQFAIAAVKLVTVIAPAYRGLFLPEPPDTRALRDKMTASFSALTAELPPHLRSEASNPVSHLQCSILVATMQGFLTVLTFAFPGVPERSQLMETWDYASSVMHQFQDLCEKHPNLRNIACHLLWADVSRAALAGSATVSKLRQDGCGLAMHPQQTVRVFQQLLAQSLTFLSEFWQGRFHLGPVAAKVNLILAVLSSAVSDLCAGGTLADGALVENSAMAAEKEVAKMKLDLQRHLPTLTPASTEVFSPAMMGTFPLWNAAPASDPTVALLDAGFGDFDFDFSTGDPGSAALLDFGFGGDGLVDTSSPQAMQGGFTALWE</sequence>
<proteinExistence type="predicted"/>
<keyword evidence="5" id="KW-1185">Reference proteome</keyword>
<dbReference type="CDD" id="cd12148">
    <property type="entry name" value="fungal_TF_MHR"/>
    <property type="match status" value="1"/>
</dbReference>
<dbReference type="InterPro" id="IPR050613">
    <property type="entry name" value="Sec_Metabolite_Reg"/>
</dbReference>
<name>A0AAJ0BP23_9PEZI</name>
<gene>
    <name evidence="4" type="ORF">QBC47DRAFT_367001</name>
</gene>
<evidence type="ECO:0000256" key="1">
    <source>
        <dbReference type="ARBA" id="ARBA00004123"/>
    </source>
</evidence>
<dbReference type="AlphaFoldDB" id="A0AAJ0BP23"/>
<evidence type="ECO:0000313" key="4">
    <source>
        <dbReference type="EMBL" id="KAK1760387.1"/>
    </source>
</evidence>
<evidence type="ECO:0000313" key="5">
    <source>
        <dbReference type="Proteomes" id="UP001239445"/>
    </source>
</evidence>
<dbReference type="PANTHER" id="PTHR31001">
    <property type="entry name" value="UNCHARACTERIZED TRANSCRIPTIONAL REGULATORY PROTEIN"/>
    <property type="match status" value="1"/>
</dbReference>
<evidence type="ECO:0000256" key="2">
    <source>
        <dbReference type="ARBA" id="ARBA00023242"/>
    </source>
</evidence>
<comment type="caution">
    <text evidence="4">The sequence shown here is derived from an EMBL/GenBank/DDBJ whole genome shotgun (WGS) entry which is preliminary data.</text>
</comment>
<organism evidence="4 5">
    <name type="scientific">Echria macrotheca</name>
    <dbReference type="NCBI Taxonomy" id="438768"/>
    <lineage>
        <taxon>Eukaryota</taxon>
        <taxon>Fungi</taxon>
        <taxon>Dikarya</taxon>
        <taxon>Ascomycota</taxon>
        <taxon>Pezizomycotina</taxon>
        <taxon>Sordariomycetes</taxon>
        <taxon>Sordariomycetidae</taxon>
        <taxon>Sordariales</taxon>
        <taxon>Schizotheciaceae</taxon>
        <taxon>Echria</taxon>
    </lineage>
</organism>
<evidence type="ECO:0000259" key="3">
    <source>
        <dbReference type="Pfam" id="PF04082"/>
    </source>
</evidence>
<dbReference type="PANTHER" id="PTHR31001:SF58">
    <property type="entry name" value="ZN(II)2CYS6 TRANSCRIPTION FACTOR (EUROFUNG)"/>
    <property type="match status" value="1"/>
</dbReference>